<evidence type="ECO:0000313" key="1">
    <source>
        <dbReference type="EMBL" id="WAQ90845.1"/>
    </source>
</evidence>
<dbReference type="Proteomes" id="UP001164743">
    <property type="component" value="Chromosome 13A"/>
</dbReference>
<keyword evidence="2" id="KW-1185">Reference proteome</keyword>
<organism evidence="1 2">
    <name type="scientific">Puccinia triticina</name>
    <dbReference type="NCBI Taxonomy" id="208348"/>
    <lineage>
        <taxon>Eukaryota</taxon>
        <taxon>Fungi</taxon>
        <taxon>Dikarya</taxon>
        <taxon>Basidiomycota</taxon>
        <taxon>Pucciniomycotina</taxon>
        <taxon>Pucciniomycetes</taxon>
        <taxon>Pucciniales</taxon>
        <taxon>Pucciniaceae</taxon>
        <taxon>Puccinia</taxon>
    </lineage>
</organism>
<name>A0ABY7D4B9_9BASI</name>
<sequence>MNLGMKGLEQLAKVYISCNWILASFQGWQGNNDLLRAPTHLHDSLLMSVEASAGFD</sequence>
<dbReference type="EMBL" id="CP110433">
    <property type="protein sequence ID" value="WAQ90845.1"/>
    <property type="molecule type" value="Genomic_DNA"/>
</dbReference>
<proteinExistence type="predicted"/>
<protein>
    <submittedName>
        <fullName evidence="1">Uncharacterized protein</fullName>
    </submittedName>
</protein>
<reference evidence="1" key="1">
    <citation type="submission" date="2022-10" db="EMBL/GenBank/DDBJ databases">
        <title>Puccinia triticina Genome sequencing and assembly.</title>
        <authorList>
            <person name="Li C."/>
        </authorList>
    </citation>
    <scope>NUCLEOTIDE SEQUENCE</scope>
    <source>
        <strain evidence="1">Pt15</strain>
    </source>
</reference>
<evidence type="ECO:0000313" key="2">
    <source>
        <dbReference type="Proteomes" id="UP001164743"/>
    </source>
</evidence>
<gene>
    <name evidence="1" type="ORF">PtA15_13A244</name>
</gene>
<dbReference type="GeneID" id="77803318"/>
<accession>A0ABY7D4B9</accession>
<dbReference type="RefSeq" id="XP_053026400.1">
    <property type="nucleotide sequence ID" value="XM_053162423.1"/>
</dbReference>